<keyword evidence="6" id="KW-0479">Metal-binding</keyword>
<feature type="binding site" evidence="6">
    <location>
        <position position="294"/>
    </location>
    <ligand>
        <name>Zn(2+)</name>
        <dbReference type="ChEBI" id="CHEBI:29105"/>
    </ligand>
</feature>
<sequence length="325" mass="35931">MEGYATRKNEGGGVICATPQVTIQTEAESADGTVTATKVVKTTVRTVHWDDLPHWLRDNQHIHTGYRPASESFVKSFKSLGYIHNETVNIYSHLFPALLSIPLSFTIYRAISARYETANHADVAAFSCFFAGAAFCLGMSALYHTISNHSPLVAYIGNACDYVGIVGLITGSFIPSIYYGFYCMPNLQILYWSMICALGLGCAIVSTIPRFRTPAWRPFRATMFVSMGLSAVFPLVHGVAVFGFAQMRWQIGLWWLLLQGFLYILGAAIYAMRVPERLWPGKFDILGHSHQIFHVLVVLAAYAHLTGLLEAFDYRHSGIAPACAG</sequence>
<dbReference type="GO" id="GO:0038023">
    <property type="term" value="F:signaling receptor activity"/>
    <property type="evidence" value="ECO:0007669"/>
    <property type="project" value="TreeGrafter"/>
</dbReference>
<comment type="similarity">
    <text evidence="2">Belongs to the ADIPOR family.</text>
</comment>
<dbReference type="STRING" id="396776.A0A0J8RK15"/>
<dbReference type="GO" id="GO:0046872">
    <property type="term" value="F:metal ion binding"/>
    <property type="evidence" value="ECO:0007669"/>
    <property type="project" value="UniProtKB-KW"/>
</dbReference>
<dbReference type="OrthoDB" id="529367at2759"/>
<dbReference type="Pfam" id="PF03006">
    <property type="entry name" value="HlyIII"/>
    <property type="match status" value="1"/>
</dbReference>
<protein>
    <submittedName>
        <fullName evidence="8">Adiponectin receptor protein 1</fullName>
    </submittedName>
</protein>
<feature type="binding site" evidence="6">
    <location>
        <position position="144"/>
    </location>
    <ligand>
        <name>Zn(2+)</name>
        <dbReference type="ChEBI" id="CHEBI:29105"/>
    </ligand>
</feature>
<feature type="transmembrane region" description="Helical" evidence="7">
    <location>
        <begin position="189"/>
        <end position="209"/>
    </location>
</feature>
<keyword evidence="5 7" id="KW-0472">Membrane</keyword>
<dbReference type="EMBL" id="DS016987">
    <property type="protein sequence ID" value="KMU84996.1"/>
    <property type="molecule type" value="Genomic_DNA"/>
</dbReference>
<evidence type="ECO:0000256" key="6">
    <source>
        <dbReference type="PIRSR" id="PIRSR604254-1"/>
    </source>
</evidence>
<gene>
    <name evidence="8" type="ORF">CIHG_02779</name>
</gene>
<dbReference type="AlphaFoldDB" id="A0A0J8RK15"/>
<keyword evidence="3 7" id="KW-0812">Transmembrane</keyword>
<evidence type="ECO:0000256" key="5">
    <source>
        <dbReference type="ARBA" id="ARBA00023136"/>
    </source>
</evidence>
<keyword evidence="4 7" id="KW-1133">Transmembrane helix</keyword>
<keyword evidence="8" id="KW-0675">Receptor</keyword>
<dbReference type="Proteomes" id="UP000054563">
    <property type="component" value="Unassembled WGS sequence"/>
</dbReference>
<feature type="binding site" evidence="6">
    <location>
        <position position="290"/>
    </location>
    <ligand>
        <name>Zn(2+)</name>
        <dbReference type="ChEBI" id="CHEBI:29105"/>
    </ligand>
</feature>
<feature type="transmembrane region" description="Helical" evidence="7">
    <location>
        <begin position="252"/>
        <end position="272"/>
    </location>
</feature>
<feature type="transmembrane region" description="Helical" evidence="7">
    <location>
        <begin position="162"/>
        <end position="182"/>
    </location>
</feature>
<evidence type="ECO:0000256" key="7">
    <source>
        <dbReference type="SAM" id="Phobius"/>
    </source>
</evidence>
<name>A0A0J8RK15_COCIT</name>
<dbReference type="VEuPathDB" id="FungiDB:CIHG_02779"/>
<comment type="subcellular location">
    <subcellularLocation>
        <location evidence="1">Membrane</location>
        <topology evidence="1">Multi-pass membrane protein</topology>
    </subcellularLocation>
</comment>
<dbReference type="eggNOG" id="KOG0748">
    <property type="taxonomic scope" value="Eukaryota"/>
</dbReference>
<organism evidence="8 9">
    <name type="scientific">Coccidioides immitis H538.4</name>
    <dbReference type="NCBI Taxonomy" id="396776"/>
    <lineage>
        <taxon>Eukaryota</taxon>
        <taxon>Fungi</taxon>
        <taxon>Dikarya</taxon>
        <taxon>Ascomycota</taxon>
        <taxon>Pezizomycotina</taxon>
        <taxon>Eurotiomycetes</taxon>
        <taxon>Eurotiomycetidae</taxon>
        <taxon>Onygenales</taxon>
        <taxon>Onygenaceae</taxon>
        <taxon>Coccidioides</taxon>
    </lineage>
</organism>
<dbReference type="GO" id="GO:0006882">
    <property type="term" value="P:intracellular zinc ion homeostasis"/>
    <property type="evidence" value="ECO:0007669"/>
    <property type="project" value="TreeGrafter"/>
</dbReference>
<evidence type="ECO:0000313" key="8">
    <source>
        <dbReference type="EMBL" id="KMU84996.1"/>
    </source>
</evidence>
<keyword evidence="6" id="KW-0862">Zinc</keyword>
<feature type="transmembrane region" description="Helical" evidence="7">
    <location>
        <begin position="123"/>
        <end position="142"/>
    </location>
</feature>
<dbReference type="GO" id="GO:0016020">
    <property type="term" value="C:membrane"/>
    <property type="evidence" value="ECO:0007669"/>
    <property type="project" value="UniProtKB-SubCell"/>
</dbReference>
<evidence type="ECO:0000256" key="2">
    <source>
        <dbReference type="ARBA" id="ARBA00007018"/>
    </source>
</evidence>
<evidence type="ECO:0000313" key="9">
    <source>
        <dbReference type="Proteomes" id="UP000054563"/>
    </source>
</evidence>
<feature type="transmembrane region" description="Helical" evidence="7">
    <location>
        <begin position="221"/>
        <end position="245"/>
    </location>
</feature>
<evidence type="ECO:0000256" key="4">
    <source>
        <dbReference type="ARBA" id="ARBA00022989"/>
    </source>
</evidence>
<evidence type="ECO:0000256" key="3">
    <source>
        <dbReference type="ARBA" id="ARBA00022692"/>
    </source>
</evidence>
<dbReference type="PANTHER" id="PTHR20855">
    <property type="entry name" value="ADIPOR/PROGESTIN RECEPTOR-RELATED"/>
    <property type="match status" value="1"/>
</dbReference>
<reference evidence="9" key="1">
    <citation type="journal article" date="2010" name="Genome Res.">
        <title>Population genomic sequencing of Coccidioides fungi reveals recent hybridization and transposon control.</title>
        <authorList>
            <person name="Neafsey D.E."/>
            <person name="Barker B.M."/>
            <person name="Sharpton T.J."/>
            <person name="Stajich J.E."/>
            <person name="Park D.J."/>
            <person name="Whiston E."/>
            <person name="Hung C.-Y."/>
            <person name="McMahan C."/>
            <person name="White J."/>
            <person name="Sykes S."/>
            <person name="Heiman D."/>
            <person name="Young S."/>
            <person name="Zeng Q."/>
            <person name="Abouelleil A."/>
            <person name="Aftuck L."/>
            <person name="Bessette D."/>
            <person name="Brown A."/>
            <person name="FitzGerald M."/>
            <person name="Lui A."/>
            <person name="Macdonald J.P."/>
            <person name="Priest M."/>
            <person name="Orbach M.J."/>
            <person name="Galgiani J.N."/>
            <person name="Kirkland T.N."/>
            <person name="Cole G.T."/>
            <person name="Birren B.W."/>
            <person name="Henn M.R."/>
            <person name="Taylor J.W."/>
            <person name="Rounsley S.D."/>
        </authorList>
    </citation>
    <scope>NUCLEOTIDE SEQUENCE [LARGE SCALE GENOMIC DNA]</scope>
    <source>
        <strain evidence="9">H538.4</strain>
    </source>
</reference>
<feature type="transmembrane region" description="Helical" evidence="7">
    <location>
        <begin position="292"/>
        <end position="312"/>
    </location>
</feature>
<evidence type="ECO:0000256" key="1">
    <source>
        <dbReference type="ARBA" id="ARBA00004141"/>
    </source>
</evidence>
<accession>A0A0J8RK15</accession>
<dbReference type="PANTHER" id="PTHR20855:SF52">
    <property type="entry name" value="ADIPONECTIN RECEPTOR PROTEIN"/>
    <property type="match status" value="1"/>
</dbReference>
<proteinExistence type="inferred from homology"/>
<dbReference type="InterPro" id="IPR004254">
    <property type="entry name" value="AdipoR/HlyIII-related"/>
</dbReference>